<proteinExistence type="predicted"/>
<feature type="transmembrane region" description="Helical" evidence="7">
    <location>
        <begin position="218"/>
        <end position="240"/>
    </location>
</feature>
<evidence type="ECO:0000256" key="6">
    <source>
        <dbReference type="SAM" id="MobiDB-lite"/>
    </source>
</evidence>
<keyword evidence="9" id="KW-1185">Reference proteome</keyword>
<keyword evidence="3 7" id="KW-0812">Transmembrane</keyword>
<feature type="transmembrane region" description="Helical" evidence="7">
    <location>
        <begin position="356"/>
        <end position="377"/>
    </location>
</feature>
<dbReference type="PANTHER" id="PTHR43791">
    <property type="entry name" value="PERMEASE-RELATED"/>
    <property type="match status" value="1"/>
</dbReference>
<feature type="compositionally biased region" description="Polar residues" evidence="6">
    <location>
        <begin position="1"/>
        <end position="11"/>
    </location>
</feature>
<comment type="subcellular location">
    <subcellularLocation>
        <location evidence="1">Membrane</location>
        <topology evidence="1">Multi-pass membrane protein</topology>
    </subcellularLocation>
</comment>
<organism evidence="8 9">
    <name type="scientific">Tetrapyrgos nigripes</name>
    <dbReference type="NCBI Taxonomy" id="182062"/>
    <lineage>
        <taxon>Eukaryota</taxon>
        <taxon>Fungi</taxon>
        <taxon>Dikarya</taxon>
        <taxon>Basidiomycota</taxon>
        <taxon>Agaricomycotina</taxon>
        <taxon>Agaricomycetes</taxon>
        <taxon>Agaricomycetidae</taxon>
        <taxon>Agaricales</taxon>
        <taxon>Marasmiineae</taxon>
        <taxon>Marasmiaceae</taxon>
        <taxon>Tetrapyrgos</taxon>
    </lineage>
</organism>
<dbReference type="OrthoDB" id="6730379at2759"/>
<dbReference type="InterPro" id="IPR011701">
    <property type="entry name" value="MFS"/>
</dbReference>
<dbReference type="Gene3D" id="1.20.1250.20">
    <property type="entry name" value="MFS general substrate transporter like domains"/>
    <property type="match status" value="2"/>
</dbReference>
<feature type="transmembrane region" description="Helical" evidence="7">
    <location>
        <begin position="106"/>
        <end position="123"/>
    </location>
</feature>
<accession>A0A8H5CQT9</accession>
<feature type="transmembrane region" description="Helical" evidence="7">
    <location>
        <begin position="252"/>
        <end position="272"/>
    </location>
</feature>
<dbReference type="AlphaFoldDB" id="A0A8H5CQT9"/>
<keyword evidence="5 7" id="KW-0472">Membrane</keyword>
<feature type="region of interest" description="Disordered" evidence="6">
    <location>
        <begin position="1"/>
        <end position="31"/>
    </location>
</feature>
<gene>
    <name evidence="8" type="ORF">D9758_011513</name>
</gene>
<keyword evidence="4 7" id="KW-1133">Transmembrane helix</keyword>
<evidence type="ECO:0000256" key="4">
    <source>
        <dbReference type="ARBA" id="ARBA00022989"/>
    </source>
</evidence>
<protein>
    <submittedName>
        <fullName evidence="8">Uncharacterized protein</fullName>
    </submittedName>
</protein>
<dbReference type="GO" id="GO:0022857">
    <property type="term" value="F:transmembrane transporter activity"/>
    <property type="evidence" value="ECO:0007669"/>
    <property type="project" value="InterPro"/>
</dbReference>
<comment type="caution">
    <text evidence="8">The sequence shown here is derived from an EMBL/GenBank/DDBJ whole genome shotgun (WGS) entry which is preliminary data.</text>
</comment>
<dbReference type="EMBL" id="JAACJM010000103">
    <property type="protein sequence ID" value="KAF5346292.1"/>
    <property type="molecule type" value="Genomic_DNA"/>
</dbReference>
<dbReference type="GO" id="GO:0016020">
    <property type="term" value="C:membrane"/>
    <property type="evidence" value="ECO:0007669"/>
    <property type="project" value="UniProtKB-SubCell"/>
</dbReference>
<dbReference type="InterPro" id="IPR036259">
    <property type="entry name" value="MFS_trans_sf"/>
</dbReference>
<keyword evidence="2" id="KW-0813">Transport</keyword>
<dbReference type="Pfam" id="PF07690">
    <property type="entry name" value="MFS_1"/>
    <property type="match status" value="1"/>
</dbReference>
<reference evidence="8 9" key="1">
    <citation type="journal article" date="2020" name="ISME J.">
        <title>Uncovering the hidden diversity of litter-decomposition mechanisms in mushroom-forming fungi.</title>
        <authorList>
            <person name="Floudas D."/>
            <person name="Bentzer J."/>
            <person name="Ahren D."/>
            <person name="Johansson T."/>
            <person name="Persson P."/>
            <person name="Tunlid A."/>
        </authorList>
    </citation>
    <scope>NUCLEOTIDE SEQUENCE [LARGE SCALE GENOMIC DNA]</scope>
    <source>
        <strain evidence="8 9">CBS 291.85</strain>
    </source>
</reference>
<evidence type="ECO:0000313" key="8">
    <source>
        <dbReference type="EMBL" id="KAF5346292.1"/>
    </source>
</evidence>
<feature type="transmembrane region" description="Helical" evidence="7">
    <location>
        <begin position="321"/>
        <end position="344"/>
    </location>
</feature>
<feature type="transmembrane region" description="Helical" evidence="7">
    <location>
        <begin position="69"/>
        <end position="86"/>
    </location>
</feature>
<evidence type="ECO:0000256" key="2">
    <source>
        <dbReference type="ARBA" id="ARBA00022448"/>
    </source>
</evidence>
<evidence type="ECO:0000256" key="1">
    <source>
        <dbReference type="ARBA" id="ARBA00004141"/>
    </source>
</evidence>
<evidence type="ECO:0000256" key="3">
    <source>
        <dbReference type="ARBA" id="ARBA00022692"/>
    </source>
</evidence>
<evidence type="ECO:0000313" key="9">
    <source>
        <dbReference type="Proteomes" id="UP000559256"/>
    </source>
</evidence>
<dbReference type="PANTHER" id="PTHR43791:SF36">
    <property type="entry name" value="TRANSPORTER, PUTATIVE (AFU_ORTHOLOGUE AFUA_6G08340)-RELATED"/>
    <property type="match status" value="1"/>
</dbReference>
<evidence type="ECO:0000256" key="7">
    <source>
        <dbReference type="SAM" id="Phobius"/>
    </source>
</evidence>
<dbReference type="SUPFAM" id="SSF103473">
    <property type="entry name" value="MFS general substrate transporter"/>
    <property type="match status" value="1"/>
</dbReference>
<sequence>MSASPEPTSPISEKIVESSLGNRYSDKDEDNSVETIISSADGDEALKLVGKERTTQFTEEYNRRLRRKLDFVIPPLCAAVYFTQFLDKTSMNYASIMGLPVIGQNYNLVSMAFYLGTFFVLGISNRLYFSKNEDCEIPWGQHRRLGGYSDVTRRCVVFRCLLCSAFSPWNVRELCSSILVIIISMFYKKDEQVGFTLALSPMHATDRKPTGNRQATRISWYIVMNGLTQIFGGFVAYGVSFDDGRHLAPYKIIFVLLGGLAIVVGIAVLIWMPDSPVLAQFLTTEERIAALERVRDDQGGTENKTLKMDQVKETLTDVRTWLIVLTTILTNIPNGALTSFSNIIIKGFGYSSRQTLVLSTPGGAVASAMVLFCGWYSDKKNERMTPIVIAIIPTIIGAGEFQAKAIEV</sequence>
<dbReference type="Proteomes" id="UP000559256">
    <property type="component" value="Unassembled WGS sequence"/>
</dbReference>
<evidence type="ECO:0000256" key="5">
    <source>
        <dbReference type="ARBA" id="ARBA00023136"/>
    </source>
</evidence>
<name>A0A8H5CQT9_9AGAR</name>